<dbReference type="InterPro" id="IPR036663">
    <property type="entry name" value="Fumarylacetoacetase_C_sf"/>
</dbReference>
<dbReference type="AlphaFoldDB" id="A0A419W199"/>
<dbReference type="GO" id="GO:0016853">
    <property type="term" value="F:isomerase activity"/>
    <property type="evidence" value="ECO:0007669"/>
    <property type="project" value="UniProtKB-ARBA"/>
</dbReference>
<evidence type="ECO:0000259" key="3">
    <source>
        <dbReference type="Pfam" id="PF01557"/>
    </source>
</evidence>
<comment type="similarity">
    <text evidence="1">Belongs to the FAH family.</text>
</comment>
<dbReference type="SUPFAM" id="SSF56529">
    <property type="entry name" value="FAH"/>
    <property type="match status" value="1"/>
</dbReference>
<reference evidence="4 5" key="1">
    <citation type="submission" date="2018-09" db="EMBL/GenBank/DDBJ databases">
        <title>Genomic Encyclopedia of Archaeal and Bacterial Type Strains, Phase II (KMG-II): from individual species to whole genera.</title>
        <authorList>
            <person name="Goeker M."/>
        </authorList>
    </citation>
    <scope>NUCLEOTIDE SEQUENCE [LARGE SCALE GENOMIC DNA]</scope>
    <source>
        <strain evidence="4 5">DSM 13151</strain>
    </source>
</reference>
<dbReference type="GO" id="GO:0046872">
    <property type="term" value="F:metal ion binding"/>
    <property type="evidence" value="ECO:0007669"/>
    <property type="project" value="UniProtKB-KW"/>
</dbReference>
<dbReference type="Gene3D" id="3.90.850.10">
    <property type="entry name" value="Fumarylacetoacetase-like, C-terminal domain"/>
    <property type="match status" value="1"/>
</dbReference>
<dbReference type="PANTHER" id="PTHR42796:SF4">
    <property type="entry name" value="FUMARYLACETOACETATE HYDROLASE DOMAIN-CONTAINING PROTEIN 2A"/>
    <property type="match status" value="1"/>
</dbReference>
<evidence type="ECO:0000313" key="4">
    <source>
        <dbReference type="EMBL" id="RKD89251.1"/>
    </source>
</evidence>
<keyword evidence="5" id="KW-1185">Reference proteome</keyword>
<dbReference type="FunFam" id="3.90.850.10:FF:000002">
    <property type="entry name" value="2-hydroxyhepta-2,4-diene-1,7-dioate isomerase"/>
    <property type="match status" value="1"/>
</dbReference>
<evidence type="ECO:0000313" key="5">
    <source>
        <dbReference type="Proteomes" id="UP000283805"/>
    </source>
</evidence>
<dbReference type="PANTHER" id="PTHR42796">
    <property type="entry name" value="FUMARYLACETOACETATE HYDROLASE DOMAIN-CONTAINING PROTEIN 2A-RELATED"/>
    <property type="match status" value="1"/>
</dbReference>
<accession>A0A419W199</accession>
<dbReference type="EMBL" id="RAPO01000004">
    <property type="protein sequence ID" value="RKD89251.1"/>
    <property type="molecule type" value="Genomic_DNA"/>
</dbReference>
<name>A0A419W199_9EURY</name>
<evidence type="ECO:0000256" key="1">
    <source>
        <dbReference type="ARBA" id="ARBA00010211"/>
    </source>
</evidence>
<feature type="domain" description="Fumarylacetoacetase-like C-terminal" evidence="3">
    <location>
        <begin position="74"/>
        <end position="278"/>
    </location>
</feature>
<evidence type="ECO:0000256" key="2">
    <source>
        <dbReference type="ARBA" id="ARBA00022723"/>
    </source>
</evidence>
<dbReference type="GO" id="GO:0019752">
    <property type="term" value="P:carboxylic acid metabolic process"/>
    <property type="evidence" value="ECO:0007669"/>
    <property type="project" value="UniProtKB-ARBA"/>
</dbReference>
<dbReference type="OrthoDB" id="6242at2157"/>
<comment type="caution">
    <text evidence="4">The sequence shown here is derived from an EMBL/GenBank/DDBJ whole genome shotgun (WGS) entry which is preliminary data.</text>
</comment>
<keyword evidence="2" id="KW-0479">Metal-binding</keyword>
<dbReference type="Proteomes" id="UP000283805">
    <property type="component" value="Unassembled WGS sequence"/>
</dbReference>
<organism evidence="4 5">
    <name type="scientific">Halopiger aswanensis</name>
    <dbReference type="NCBI Taxonomy" id="148449"/>
    <lineage>
        <taxon>Archaea</taxon>
        <taxon>Methanobacteriati</taxon>
        <taxon>Methanobacteriota</taxon>
        <taxon>Stenosarchaea group</taxon>
        <taxon>Halobacteria</taxon>
        <taxon>Halobacteriales</taxon>
        <taxon>Natrialbaceae</taxon>
        <taxon>Halopiger</taxon>
    </lineage>
</organism>
<gene>
    <name evidence="4" type="ORF">ATJ93_4083</name>
</gene>
<sequence>MQFVRFATDGSVRWGVTVDDQTYDLTRFGEPTLEELASPGYRRRVRRAVETGELPEIDDPEDRLAPVPSSAVDQIICVGLNYHDHAEEQDEEIPEKPMLFAKSPSTVTDPEAPIVHPDDVEQVDYEVELGIVIGRTACEVSAEEAEEYVAGYTVIDDVSARDAQFEDGQFFRGKSYDTFAPMGPALTSPDAVDPNDLEVELRLNGEVKQESTTAEFIFDVGEVIEYISNFTTLRPGTVISTGTPGGVGIFRDPPELLSPGDTVEAEIEGIGTLENPVVGTEE</sequence>
<proteinExistence type="inferred from homology"/>
<dbReference type="InterPro" id="IPR051121">
    <property type="entry name" value="FAH"/>
</dbReference>
<dbReference type="RefSeq" id="WP_120246393.1">
    <property type="nucleotide sequence ID" value="NZ_RAPO01000004.1"/>
</dbReference>
<protein>
    <submittedName>
        <fullName evidence="4">2-keto-4-pentenoate hydratase/2-oxohepta-3-ene-1,7-dioic acid hydratase in catechol pathway</fullName>
    </submittedName>
</protein>
<dbReference type="Pfam" id="PF01557">
    <property type="entry name" value="FAA_hydrolase"/>
    <property type="match status" value="1"/>
</dbReference>
<dbReference type="InterPro" id="IPR011234">
    <property type="entry name" value="Fumarylacetoacetase-like_C"/>
</dbReference>